<comment type="caution">
    <text evidence="7">The sequence shown here is derived from an EMBL/GenBank/DDBJ whole genome shotgun (WGS) entry which is preliminary data.</text>
</comment>
<dbReference type="FunFam" id="3.40.50.300:FF:000433">
    <property type="entry name" value="Estrogen sulfotransferase"/>
    <property type="match status" value="1"/>
</dbReference>
<reference evidence="7 8" key="2">
    <citation type="submission" date="2019-04" db="EMBL/GenBank/DDBJ databases">
        <title>The genome sequence of big-headed turtle.</title>
        <authorList>
            <person name="Gong S."/>
        </authorList>
    </citation>
    <scope>NUCLEOTIDE SEQUENCE [LARGE SCALE GENOMIC DNA]</scope>
    <source>
        <strain evidence="7">DO16091913</strain>
        <tissue evidence="7">Muscle</tissue>
    </source>
</reference>
<dbReference type="Proteomes" id="UP000297703">
    <property type="component" value="Unassembled WGS sequence"/>
</dbReference>
<organism evidence="7 8">
    <name type="scientific">Platysternon megacephalum</name>
    <name type="common">big-headed turtle</name>
    <dbReference type="NCBI Taxonomy" id="55544"/>
    <lineage>
        <taxon>Eukaryota</taxon>
        <taxon>Metazoa</taxon>
        <taxon>Chordata</taxon>
        <taxon>Craniata</taxon>
        <taxon>Vertebrata</taxon>
        <taxon>Euteleostomi</taxon>
        <taxon>Archelosauria</taxon>
        <taxon>Testudinata</taxon>
        <taxon>Testudines</taxon>
        <taxon>Cryptodira</taxon>
        <taxon>Durocryptodira</taxon>
        <taxon>Testudinoidea</taxon>
        <taxon>Platysternidae</taxon>
        <taxon>Platysternon</taxon>
    </lineage>
</organism>
<keyword evidence="3" id="KW-0963">Cytoplasm</keyword>
<dbReference type="InterPro" id="IPR000863">
    <property type="entry name" value="Sulfotransferase_dom"/>
</dbReference>
<keyword evidence="4 5" id="KW-0808">Transferase</keyword>
<comment type="subcellular location">
    <subcellularLocation>
        <location evidence="1">Cytoplasm</location>
    </subcellularLocation>
</comment>
<reference evidence="7 8" key="1">
    <citation type="submission" date="2019-04" db="EMBL/GenBank/DDBJ databases">
        <title>Draft genome of the big-headed turtle Platysternon megacephalum.</title>
        <authorList>
            <person name="Gong S."/>
        </authorList>
    </citation>
    <scope>NUCLEOTIDE SEQUENCE [LARGE SCALE GENOMIC DNA]</scope>
    <source>
        <strain evidence="7">DO16091913</strain>
        <tissue evidence="7">Muscle</tissue>
    </source>
</reference>
<dbReference type="AlphaFoldDB" id="A0A4D9DSI7"/>
<dbReference type="EMBL" id="QXTE01000335">
    <property type="protein sequence ID" value="TFJ99311.1"/>
    <property type="molecule type" value="Genomic_DNA"/>
</dbReference>
<protein>
    <recommendedName>
        <fullName evidence="5">Sulfotransferase</fullName>
        <ecNumber evidence="5">2.8.2.-</ecNumber>
    </recommendedName>
</protein>
<evidence type="ECO:0000313" key="7">
    <source>
        <dbReference type="EMBL" id="TFJ99311.1"/>
    </source>
</evidence>
<keyword evidence="8" id="KW-1185">Reference proteome</keyword>
<evidence type="ECO:0000256" key="4">
    <source>
        <dbReference type="ARBA" id="ARBA00022679"/>
    </source>
</evidence>
<dbReference type="Gene3D" id="3.40.50.300">
    <property type="entry name" value="P-loop containing nucleotide triphosphate hydrolases"/>
    <property type="match status" value="1"/>
</dbReference>
<dbReference type="EC" id="2.8.2.-" evidence="5"/>
<dbReference type="GO" id="GO:0008146">
    <property type="term" value="F:sulfotransferase activity"/>
    <property type="evidence" value="ECO:0007669"/>
    <property type="project" value="InterPro"/>
</dbReference>
<dbReference type="PANTHER" id="PTHR11783">
    <property type="entry name" value="SULFOTRANSFERASE SULT"/>
    <property type="match status" value="1"/>
</dbReference>
<evidence type="ECO:0000259" key="6">
    <source>
        <dbReference type="Pfam" id="PF00685"/>
    </source>
</evidence>
<name>A0A4D9DSI7_9SAUR</name>
<comment type="similarity">
    <text evidence="2 5">Belongs to the sulfotransferase 1 family.</text>
</comment>
<dbReference type="STRING" id="55544.A0A4D9DSI7"/>
<sequence length="335" mass="37661">MADPGPRSLLYEGILLPALVHSAESLRYAQLGFQVRDRDVFSVTYPKSGTTWMQELLTLIHSDGDPRLARSVPSWERVPWLEQTTAAGFLENRPCPRLISSHLPCGLFPTSFHGSDAKVIYTVRNPKDICVSLYYYSKMASFLEFQEDFGEFVELFSAGKVLFGSWFQHVKGWLGLRDRLNFLLLTYEEMHQDLRGSVERICRFLGKPLDVRALDGVVENASFQAMKQNKMCNYSLVPENIMDQRISPFLRKGGRGAVPLPGSRGRCGGAASYPSLASPSRGRCGGLPEPHHSLLPAGVPGDWKGHFTVVQSQAFDRLYREQMQDVGVRFPWDEA</sequence>
<dbReference type="SUPFAM" id="SSF52540">
    <property type="entry name" value="P-loop containing nucleoside triphosphate hydrolases"/>
    <property type="match status" value="2"/>
</dbReference>
<evidence type="ECO:0000313" key="8">
    <source>
        <dbReference type="Proteomes" id="UP000297703"/>
    </source>
</evidence>
<accession>A0A4D9DSI7</accession>
<evidence type="ECO:0000256" key="5">
    <source>
        <dbReference type="RuleBase" id="RU361155"/>
    </source>
</evidence>
<dbReference type="GO" id="GO:0005737">
    <property type="term" value="C:cytoplasm"/>
    <property type="evidence" value="ECO:0007669"/>
    <property type="project" value="UniProtKB-SubCell"/>
</dbReference>
<feature type="domain" description="Sulfotransferase" evidence="6">
    <location>
        <begin position="37"/>
        <end position="256"/>
    </location>
</feature>
<gene>
    <name evidence="7" type="ORF">DR999_PMT18619</name>
</gene>
<dbReference type="OrthoDB" id="205623at2759"/>
<dbReference type="InterPro" id="IPR027417">
    <property type="entry name" value="P-loop_NTPase"/>
</dbReference>
<evidence type="ECO:0000256" key="2">
    <source>
        <dbReference type="ARBA" id="ARBA00005771"/>
    </source>
</evidence>
<evidence type="ECO:0000256" key="1">
    <source>
        <dbReference type="ARBA" id="ARBA00004496"/>
    </source>
</evidence>
<evidence type="ECO:0000256" key="3">
    <source>
        <dbReference type="ARBA" id="ARBA00022490"/>
    </source>
</evidence>
<proteinExistence type="inferred from homology"/>
<dbReference type="Pfam" id="PF00685">
    <property type="entry name" value="Sulfotransfer_1"/>
    <property type="match status" value="1"/>
</dbReference>